<reference evidence="6" key="1">
    <citation type="journal article" date="2017" name="Genome Biol.">
        <title>Comparative genomics reveals high biological diversity and specific adaptations in the industrially and medically important fungal genus Aspergillus.</title>
        <authorList>
            <person name="de Vries R.P."/>
            <person name="Riley R."/>
            <person name="Wiebenga A."/>
            <person name="Aguilar-Osorio G."/>
            <person name="Amillis S."/>
            <person name="Uchima C.A."/>
            <person name="Anderluh G."/>
            <person name="Asadollahi M."/>
            <person name="Askin M."/>
            <person name="Barry K."/>
            <person name="Battaglia E."/>
            <person name="Bayram O."/>
            <person name="Benocci T."/>
            <person name="Braus-Stromeyer S.A."/>
            <person name="Caldana C."/>
            <person name="Canovas D."/>
            <person name="Cerqueira G.C."/>
            <person name="Chen F."/>
            <person name="Chen W."/>
            <person name="Choi C."/>
            <person name="Clum A."/>
            <person name="Dos Santos R.A."/>
            <person name="Damasio A.R."/>
            <person name="Diallinas G."/>
            <person name="Emri T."/>
            <person name="Fekete E."/>
            <person name="Flipphi M."/>
            <person name="Freyberg S."/>
            <person name="Gallo A."/>
            <person name="Gournas C."/>
            <person name="Habgood R."/>
            <person name="Hainaut M."/>
            <person name="Harispe M.L."/>
            <person name="Henrissat B."/>
            <person name="Hilden K.S."/>
            <person name="Hope R."/>
            <person name="Hossain A."/>
            <person name="Karabika E."/>
            <person name="Karaffa L."/>
            <person name="Karanyi Z."/>
            <person name="Krasevec N."/>
            <person name="Kuo A."/>
            <person name="Kusch H."/>
            <person name="LaButti K."/>
            <person name="Lagendijk E.L."/>
            <person name="Lapidus A."/>
            <person name="Levasseur A."/>
            <person name="Lindquist E."/>
            <person name="Lipzen A."/>
            <person name="Logrieco A.F."/>
            <person name="MacCabe A."/>
            <person name="Maekelae M.R."/>
            <person name="Malavazi I."/>
            <person name="Melin P."/>
            <person name="Meyer V."/>
            <person name="Mielnichuk N."/>
            <person name="Miskei M."/>
            <person name="Molnar A.P."/>
            <person name="Mule G."/>
            <person name="Ngan C.Y."/>
            <person name="Orejas M."/>
            <person name="Orosz E."/>
            <person name="Ouedraogo J.P."/>
            <person name="Overkamp K.M."/>
            <person name="Park H.-S."/>
            <person name="Perrone G."/>
            <person name="Piumi F."/>
            <person name="Punt P.J."/>
            <person name="Ram A.F."/>
            <person name="Ramon A."/>
            <person name="Rauscher S."/>
            <person name="Record E."/>
            <person name="Riano-Pachon D.M."/>
            <person name="Robert V."/>
            <person name="Roehrig J."/>
            <person name="Ruller R."/>
            <person name="Salamov A."/>
            <person name="Salih N.S."/>
            <person name="Samson R.A."/>
            <person name="Sandor E."/>
            <person name="Sanguinetti M."/>
            <person name="Schuetze T."/>
            <person name="Sepcic K."/>
            <person name="Shelest E."/>
            <person name="Sherlock G."/>
            <person name="Sophianopoulou V."/>
            <person name="Squina F.M."/>
            <person name="Sun H."/>
            <person name="Susca A."/>
            <person name="Todd R.B."/>
            <person name="Tsang A."/>
            <person name="Unkles S.E."/>
            <person name="van de Wiele N."/>
            <person name="van Rossen-Uffink D."/>
            <person name="Oliveira J.V."/>
            <person name="Vesth T.C."/>
            <person name="Visser J."/>
            <person name="Yu J.-H."/>
            <person name="Zhou M."/>
            <person name="Andersen M.R."/>
            <person name="Archer D.B."/>
            <person name="Baker S.E."/>
            <person name="Benoit I."/>
            <person name="Brakhage A.A."/>
            <person name="Braus G.H."/>
            <person name="Fischer R."/>
            <person name="Frisvad J.C."/>
            <person name="Goldman G.H."/>
            <person name="Houbraken J."/>
            <person name="Oakley B."/>
            <person name="Pocsi I."/>
            <person name="Scazzocchio C."/>
            <person name="Seiboth B."/>
            <person name="vanKuyk P.A."/>
            <person name="Wortman J."/>
            <person name="Dyer P.S."/>
            <person name="Grigoriev I.V."/>
        </authorList>
    </citation>
    <scope>NUCLEOTIDE SEQUENCE [LARGE SCALE GENOMIC DNA]</scope>
    <source>
        <strain evidence="6">DTO 134E9</strain>
    </source>
</reference>
<keyword evidence="4" id="KW-0378">Hydrolase</keyword>
<sequence>MYLQEPQITPNTFFHITPASQPNQAPVIIYFISGNPGLISYYHPFLSFLSSKLSSWAEKQPKSQQDTTFQIYGRNLGGFDIGPEGENAEKDAPYYGLEEQICIVQERLEELVHSKDRVGANLPGGAVPKVILIGHSVGTYIAMEIMRRHRERRSSGFDIVGGVLLFPTVVDIAKSPSGQKLTKLLSFIPKLALVVGILVRILTMFLPDFILRACINLVMSSPPKDAVDSTLAFIKSKRGVRQALHMARDEMTTISADKWTDDIWGISTSKEPPAKLFFYFGRNDHWVEEKTRDEIIEVRGKVKGGPTMFVCDDGLPHAFCLKHSEVMATKVADMIKDIVS</sequence>
<dbReference type="GO" id="GO:0016298">
    <property type="term" value="F:lipase activity"/>
    <property type="evidence" value="ECO:0007669"/>
    <property type="project" value="InterPro"/>
</dbReference>
<proteinExistence type="inferred from homology"/>
<comment type="similarity">
    <text evidence="2">Belongs to the AB hydrolase superfamily. LDAH family.</text>
</comment>
<evidence type="ECO:0008006" key="7">
    <source>
        <dbReference type="Google" id="ProtNLM"/>
    </source>
</evidence>
<dbReference type="Gene3D" id="3.40.50.1820">
    <property type="entry name" value="alpha/beta hydrolase"/>
    <property type="match status" value="1"/>
</dbReference>
<protein>
    <recommendedName>
        <fullName evidence="7">AB hydrolase-1 domain-containing protein</fullName>
    </recommendedName>
</protein>
<gene>
    <name evidence="5" type="ORF">ASPWEDRAFT_99651</name>
</gene>
<dbReference type="VEuPathDB" id="FungiDB:ASPWEDRAFT_99651"/>
<dbReference type="AlphaFoldDB" id="A0A1L9S319"/>
<organism evidence="5 6">
    <name type="scientific">Aspergillus wentii DTO 134E9</name>
    <dbReference type="NCBI Taxonomy" id="1073089"/>
    <lineage>
        <taxon>Eukaryota</taxon>
        <taxon>Fungi</taxon>
        <taxon>Dikarya</taxon>
        <taxon>Ascomycota</taxon>
        <taxon>Pezizomycotina</taxon>
        <taxon>Eurotiomycetes</taxon>
        <taxon>Eurotiomycetidae</taxon>
        <taxon>Eurotiales</taxon>
        <taxon>Aspergillaceae</taxon>
        <taxon>Aspergillus</taxon>
        <taxon>Aspergillus subgen. Cremei</taxon>
    </lineage>
</organism>
<evidence type="ECO:0000256" key="4">
    <source>
        <dbReference type="ARBA" id="ARBA00022801"/>
    </source>
</evidence>
<dbReference type="EMBL" id="KV878209">
    <property type="protein sequence ID" value="OJJ41539.1"/>
    <property type="molecule type" value="Genomic_DNA"/>
</dbReference>
<evidence type="ECO:0000313" key="6">
    <source>
        <dbReference type="Proteomes" id="UP000184383"/>
    </source>
</evidence>
<dbReference type="SUPFAM" id="SSF53474">
    <property type="entry name" value="alpha/beta-Hydrolases"/>
    <property type="match status" value="1"/>
</dbReference>
<dbReference type="PANTHER" id="PTHR13390">
    <property type="entry name" value="LIPASE"/>
    <property type="match status" value="1"/>
</dbReference>
<comment type="subcellular location">
    <subcellularLocation>
        <location evidence="1">Lipid droplet</location>
    </subcellularLocation>
</comment>
<keyword evidence="3" id="KW-0551">Lipid droplet</keyword>
<evidence type="ECO:0000256" key="2">
    <source>
        <dbReference type="ARBA" id="ARBA00008300"/>
    </source>
</evidence>
<dbReference type="PANTHER" id="PTHR13390:SF0">
    <property type="entry name" value="LIPID DROPLET-ASSOCIATED HYDROLASE"/>
    <property type="match status" value="1"/>
</dbReference>
<dbReference type="GO" id="GO:0005811">
    <property type="term" value="C:lipid droplet"/>
    <property type="evidence" value="ECO:0007669"/>
    <property type="project" value="UniProtKB-SubCell"/>
</dbReference>
<accession>A0A1L9S319</accession>
<evidence type="ECO:0000256" key="3">
    <source>
        <dbReference type="ARBA" id="ARBA00022677"/>
    </source>
</evidence>
<dbReference type="STRING" id="1073089.A0A1L9S319"/>
<dbReference type="Pfam" id="PF10230">
    <property type="entry name" value="LIDHydrolase"/>
    <property type="match status" value="1"/>
</dbReference>
<evidence type="ECO:0000256" key="1">
    <source>
        <dbReference type="ARBA" id="ARBA00004502"/>
    </source>
</evidence>
<keyword evidence="6" id="KW-1185">Reference proteome</keyword>
<dbReference type="OrthoDB" id="448051at2759"/>
<dbReference type="Proteomes" id="UP000184383">
    <property type="component" value="Unassembled WGS sequence"/>
</dbReference>
<dbReference type="InterPro" id="IPR019363">
    <property type="entry name" value="LDAH"/>
</dbReference>
<dbReference type="RefSeq" id="XP_040695215.1">
    <property type="nucleotide sequence ID" value="XM_040839680.1"/>
</dbReference>
<dbReference type="GeneID" id="63755528"/>
<dbReference type="InterPro" id="IPR029058">
    <property type="entry name" value="AB_hydrolase_fold"/>
</dbReference>
<name>A0A1L9S319_ASPWE</name>
<evidence type="ECO:0000313" key="5">
    <source>
        <dbReference type="EMBL" id="OJJ41539.1"/>
    </source>
</evidence>
<dbReference type="GO" id="GO:0019915">
    <property type="term" value="P:lipid storage"/>
    <property type="evidence" value="ECO:0007669"/>
    <property type="project" value="InterPro"/>
</dbReference>